<evidence type="ECO:0000256" key="4">
    <source>
        <dbReference type="ARBA" id="ARBA00022801"/>
    </source>
</evidence>
<dbReference type="Proteomes" id="UP000218231">
    <property type="component" value="Unassembled WGS sequence"/>
</dbReference>
<evidence type="ECO:0000259" key="8">
    <source>
        <dbReference type="SMART" id="SM00226"/>
    </source>
</evidence>
<organism evidence="9 10">
    <name type="scientific">Diploscapter pachys</name>
    <dbReference type="NCBI Taxonomy" id="2018661"/>
    <lineage>
        <taxon>Eukaryota</taxon>
        <taxon>Metazoa</taxon>
        <taxon>Ecdysozoa</taxon>
        <taxon>Nematoda</taxon>
        <taxon>Chromadorea</taxon>
        <taxon>Rhabditida</taxon>
        <taxon>Rhabditina</taxon>
        <taxon>Rhabditomorpha</taxon>
        <taxon>Rhabditoidea</taxon>
        <taxon>Rhabditidae</taxon>
        <taxon>Diploscapter</taxon>
    </lineage>
</organism>
<evidence type="ECO:0000256" key="3">
    <source>
        <dbReference type="ARBA" id="ARBA00022490"/>
    </source>
</evidence>
<comment type="subcellular location">
    <subcellularLocation>
        <location evidence="1 7">Cytoplasm</location>
    </subcellularLocation>
</comment>
<dbReference type="AlphaFoldDB" id="A0A2A2KP09"/>
<dbReference type="GO" id="GO:0005737">
    <property type="term" value="C:cytoplasm"/>
    <property type="evidence" value="ECO:0007669"/>
    <property type="project" value="UniProtKB-SubCell"/>
</dbReference>
<dbReference type="InterPro" id="IPR036196">
    <property type="entry name" value="Ptyr_pPase_sf"/>
</dbReference>
<dbReference type="PRINTS" id="PR00719">
    <property type="entry name" value="LMWPTPASE"/>
</dbReference>
<dbReference type="CDD" id="cd16343">
    <property type="entry name" value="LMWPTP"/>
    <property type="match status" value="1"/>
</dbReference>
<evidence type="ECO:0000256" key="5">
    <source>
        <dbReference type="ARBA" id="ARBA00022912"/>
    </source>
</evidence>
<evidence type="ECO:0000256" key="1">
    <source>
        <dbReference type="ARBA" id="ARBA00004496"/>
    </source>
</evidence>
<evidence type="ECO:0000256" key="2">
    <source>
        <dbReference type="ARBA" id="ARBA00011063"/>
    </source>
</evidence>
<dbReference type="EC" id="3.1.3.2" evidence="7"/>
<keyword evidence="5 7" id="KW-0904">Protein phosphatase</keyword>
<feature type="active site" description="Proton donor" evidence="6">
    <location>
        <position position="129"/>
    </location>
</feature>
<name>A0A2A2KP09_9BILA</name>
<evidence type="ECO:0000313" key="9">
    <source>
        <dbReference type="EMBL" id="PAV75640.1"/>
    </source>
</evidence>
<comment type="caution">
    <text evidence="9">The sequence shown here is derived from an EMBL/GenBank/DDBJ whole genome shotgun (WGS) entry which is preliminary data.</text>
</comment>
<dbReference type="EMBL" id="LIAE01008049">
    <property type="protein sequence ID" value="PAV75640.1"/>
    <property type="molecule type" value="Genomic_DNA"/>
</dbReference>
<dbReference type="OrthoDB" id="3388at2759"/>
<dbReference type="PANTHER" id="PTHR11717:SF7">
    <property type="entry name" value="LOW MOLECULAR WEIGHT PHOSPHOTYROSINE PROTEIN PHOSPHATASE"/>
    <property type="match status" value="1"/>
</dbReference>
<reference evidence="9 10" key="1">
    <citation type="journal article" date="2017" name="Curr. Biol.">
        <title>Genome architecture and evolution of a unichromosomal asexual nematode.</title>
        <authorList>
            <person name="Fradin H."/>
            <person name="Zegar C."/>
            <person name="Gutwein M."/>
            <person name="Lucas J."/>
            <person name="Kovtun M."/>
            <person name="Corcoran D."/>
            <person name="Baugh L.R."/>
            <person name="Kiontke K."/>
            <person name="Gunsalus K."/>
            <person name="Fitch D.H."/>
            <person name="Piano F."/>
        </authorList>
    </citation>
    <scope>NUCLEOTIDE SEQUENCE [LARGE SCALE GENOMIC DNA]</scope>
    <source>
        <strain evidence="9">PF1309</strain>
    </source>
</reference>
<feature type="domain" description="Phosphotyrosine protein phosphatase I" evidence="8">
    <location>
        <begin position="6"/>
        <end position="156"/>
    </location>
</feature>
<sequence>MSDDEQSALFVCLGNICRSPMAEAIFGDTLEKRGIRDKWHVDSAAVVGYHTGKNPYSKTMSTLAKNGITNYSHKARVVSSGDFKKFDHIFGMDADNMRDLKRLASAESKAKLYCLADFDPKKEIYQIVDPYYDSTGQLFDQIFPEITRCLEAFLDSLEK</sequence>
<keyword evidence="4 7" id="KW-0378">Hydrolase</keyword>
<dbReference type="InterPro" id="IPR017867">
    <property type="entry name" value="Tyr_phospatase_low_mol_wt"/>
</dbReference>
<dbReference type="FunFam" id="3.40.50.2300:FF:000105">
    <property type="entry name" value="Low molecular weight phosphotyrosine protein"/>
    <property type="match status" value="1"/>
</dbReference>
<comment type="catalytic activity">
    <reaction evidence="7">
        <text>O-phospho-L-tyrosyl-[protein] + H2O = L-tyrosyl-[protein] + phosphate</text>
        <dbReference type="Rhea" id="RHEA:10684"/>
        <dbReference type="Rhea" id="RHEA-COMP:10136"/>
        <dbReference type="Rhea" id="RHEA-COMP:20101"/>
        <dbReference type="ChEBI" id="CHEBI:15377"/>
        <dbReference type="ChEBI" id="CHEBI:43474"/>
        <dbReference type="ChEBI" id="CHEBI:46858"/>
        <dbReference type="ChEBI" id="CHEBI:61978"/>
        <dbReference type="EC" id="3.1.3.48"/>
    </reaction>
</comment>
<dbReference type="PRINTS" id="PR00720">
    <property type="entry name" value="MAMMALPTPASE"/>
</dbReference>
<evidence type="ECO:0000256" key="7">
    <source>
        <dbReference type="RuleBase" id="RU368115"/>
    </source>
</evidence>
<dbReference type="InterPro" id="IPR002115">
    <property type="entry name" value="Tyr_Pase_low_mol_wt_mml"/>
</dbReference>
<dbReference type="SUPFAM" id="SSF52788">
    <property type="entry name" value="Phosphotyrosine protein phosphatases I"/>
    <property type="match status" value="1"/>
</dbReference>
<feature type="active site" description="Nucleophile" evidence="6">
    <location>
        <position position="12"/>
    </location>
</feature>
<comment type="function">
    <text evidence="7">Acts on tyrosine phosphorylated proteins, low-MW aryl phosphates and natural and synthetic acyl phosphates.</text>
</comment>
<dbReference type="GO" id="GO:0003993">
    <property type="term" value="F:acid phosphatase activity"/>
    <property type="evidence" value="ECO:0007669"/>
    <property type="project" value="UniProtKB-UniRule"/>
</dbReference>
<dbReference type="InterPro" id="IPR050438">
    <property type="entry name" value="LMW_PTPase"/>
</dbReference>
<dbReference type="STRING" id="2018661.A0A2A2KP09"/>
<gene>
    <name evidence="9" type="ORF">WR25_07973</name>
</gene>
<evidence type="ECO:0000256" key="6">
    <source>
        <dbReference type="PIRSR" id="PIRSR617867-1"/>
    </source>
</evidence>
<protein>
    <recommendedName>
        <fullName evidence="7">Low molecular weight phosphotyrosine protein phosphatase</fullName>
        <shortName evidence="7">LMW-PTP</shortName>
        <shortName evidence="7">LMW-PTPase</shortName>
        <ecNumber evidence="7">3.1.3.2</ecNumber>
        <ecNumber evidence="7">3.1.3.48</ecNumber>
    </recommendedName>
    <alternativeName>
        <fullName evidence="7">Low molecular weight cytosolic acid phosphatase</fullName>
    </alternativeName>
</protein>
<comment type="catalytic activity">
    <reaction evidence="7">
        <text>a phosphate monoester + H2O = an alcohol + phosphate</text>
        <dbReference type="Rhea" id="RHEA:15017"/>
        <dbReference type="ChEBI" id="CHEBI:15377"/>
        <dbReference type="ChEBI" id="CHEBI:30879"/>
        <dbReference type="ChEBI" id="CHEBI:43474"/>
        <dbReference type="ChEBI" id="CHEBI:67140"/>
        <dbReference type="EC" id="3.1.3.2"/>
    </reaction>
</comment>
<dbReference type="SMART" id="SM00226">
    <property type="entry name" value="LMWPc"/>
    <property type="match status" value="1"/>
</dbReference>
<keyword evidence="3 7" id="KW-0963">Cytoplasm</keyword>
<dbReference type="Pfam" id="PF01451">
    <property type="entry name" value="LMWPc"/>
    <property type="match status" value="1"/>
</dbReference>
<accession>A0A2A2KP09</accession>
<dbReference type="EC" id="3.1.3.48" evidence="7"/>
<dbReference type="Gene3D" id="3.40.50.2300">
    <property type="match status" value="1"/>
</dbReference>
<dbReference type="InterPro" id="IPR023485">
    <property type="entry name" value="Ptyr_pPase"/>
</dbReference>
<feature type="active site" evidence="6">
    <location>
        <position position="18"/>
    </location>
</feature>
<comment type="similarity">
    <text evidence="2 7">Belongs to the low molecular weight phosphotyrosine protein phosphatase family.</text>
</comment>
<evidence type="ECO:0000313" key="10">
    <source>
        <dbReference type="Proteomes" id="UP000218231"/>
    </source>
</evidence>
<dbReference type="GO" id="GO:0004726">
    <property type="term" value="F:non-membrane spanning protein tyrosine phosphatase activity"/>
    <property type="evidence" value="ECO:0007669"/>
    <property type="project" value="InterPro"/>
</dbReference>
<keyword evidence="10" id="KW-1185">Reference proteome</keyword>
<dbReference type="PANTHER" id="PTHR11717">
    <property type="entry name" value="LOW MOLECULAR WEIGHT PROTEIN TYROSINE PHOSPHATASE"/>
    <property type="match status" value="1"/>
</dbReference>
<proteinExistence type="inferred from homology"/>